<proteinExistence type="predicted"/>
<gene>
    <name evidence="2" type="ORF">RJ641_014820</name>
</gene>
<name>A0AAN8V1X4_9MAGN</name>
<evidence type="ECO:0000313" key="3">
    <source>
        <dbReference type="Proteomes" id="UP001370490"/>
    </source>
</evidence>
<reference evidence="2 3" key="1">
    <citation type="submission" date="2023-12" db="EMBL/GenBank/DDBJ databases">
        <title>A high-quality genome assembly for Dillenia turbinata (Dilleniales).</title>
        <authorList>
            <person name="Chanderbali A."/>
        </authorList>
    </citation>
    <scope>NUCLEOTIDE SEQUENCE [LARGE SCALE GENOMIC DNA]</scope>
    <source>
        <strain evidence="2">LSX21</strain>
        <tissue evidence="2">Leaf</tissue>
    </source>
</reference>
<dbReference type="NCBIfam" id="TIGR01571">
    <property type="entry name" value="A_thal_Cys_rich"/>
    <property type="match status" value="1"/>
</dbReference>
<dbReference type="EMBL" id="JBAMMX010000020">
    <property type="protein sequence ID" value="KAK6921142.1"/>
    <property type="molecule type" value="Genomic_DNA"/>
</dbReference>
<feature type="region of interest" description="Disordered" evidence="1">
    <location>
        <begin position="1"/>
        <end position="23"/>
    </location>
</feature>
<evidence type="ECO:0000313" key="2">
    <source>
        <dbReference type="EMBL" id="KAK6921142.1"/>
    </source>
</evidence>
<dbReference type="Proteomes" id="UP001370490">
    <property type="component" value="Unassembled WGS sequence"/>
</dbReference>
<organism evidence="2 3">
    <name type="scientific">Dillenia turbinata</name>
    <dbReference type="NCBI Taxonomy" id="194707"/>
    <lineage>
        <taxon>Eukaryota</taxon>
        <taxon>Viridiplantae</taxon>
        <taxon>Streptophyta</taxon>
        <taxon>Embryophyta</taxon>
        <taxon>Tracheophyta</taxon>
        <taxon>Spermatophyta</taxon>
        <taxon>Magnoliopsida</taxon>
        <taxon>eudicotyledons</taxon>
        <taxon>Gunneridae</taxon>
        <taxon>Pentapetalae</taxon>
        <taxon>Dilleniales</taxon>
        <taxon>Dilleniaceae</taxon>
        <taxon>Dillenia</taxon>
    </lineage>
</organism>
<keyword evidence="3" id="KW-1185">Reference proteome</keyword>
<feature type="compositionally biased region" description="Pro residues" evidence="1">
    <location>
        <begin position="1"/>
        <end position="17"/>
    </location>
</feature>
<sequence length="80" mass="8343">MCPKNKVPPPPPPPAGMPPVQSLQTSPYGVPVGINLNANPWTTGLCGCCEDPANCLITCCCPCITFGQNVEIIDRGATCE</sequence>
<dbReference type="PANTHER" id="PTHR15907">
    <property type="entry name" value="DUF614 FAMILY PROTEIN-RELATED"/>
    <property type="match status" value="1"/>
</dbReference>
<dbReference type="InterPro" id="IPR006461">
    <property type="entry name" value="PLAC_motif_containing"/>
</dbReference>
<dbReference type="AlphaFoldDB" id="A0AAN8V1X4"/>
<evidence type="ECO:0000256" key="1">
    <source>
        <dbReference type="SAM" id="MobiDB-lite"/>
    </source>
</evidence>
<comment type="caution">
    <text evidence="2">The sequence shown here is derived from an EMBL/GenBank/DDBJ whole genome shotgun (WGS) entry which is preliminary data.</text>
</comment>
<protein>
    <submittedName>
        <fullName evidence="2">PLAC8 motif-containing protein</fullName>
    </submittedName>
</protein>
<dbReference type="Pfam" id="PF04749">
    <property type="entry name" value="PLAC8"/>
    <property type="match status" value="1"/>
</dbReference>
<accession>A0AAN8V1X4</accession>